<dbReference type="AlphaFoldDB" id="A0AAP8E319"/>
<keyword evidence="2 4" id="KW-0560">Oxidoreductase</keyword>
<dbReference type="PROSITE" id="PS00671">
    <property type="entry name" value="D_2_HYDROXYACID_DH_3"/>
    <property type="match status" value="1"/>
</dbReference>
<keyword evidence="3" id="KW-0520">NAD</keyword>
<dbReference type="EMBL" id="MTJS01000002">
    <property type="protein sequence ID" value="PFG89950.1"/>
    <property type="molecule type" value="Genomic_DNA"/>
</dbReference>
<dbReference type="InterPro" id="IPR029752">
    <property type="entry name" value="D-isomer_DH_CS1"/>
</dbReference>
<reference evidence="7" key="2">
    <citation type="journal article" date="2018" name="Food Control">
        <title>Characterization of Lactococcus lactis isolates from herbs, fruits and vegetables for use as biopreservatives against Listeria monocytogenes in cheese.</title>
        <authorList>
            <person name="Ho V."/>
            <person name="Lo R."/>
            <person name="Bansal N."/>
            <person name="Turner M.S."/>
        </authorList>
    </citation>
    <scope>NUCLEOTIDE SEQUENCE</scope>
    <source>
        <strain evidence="7">537</strain>
    </source>
</reference>
<evidence type="ECO:0000256" key="1">
    <source>
        <dbReference type="ARBA" id="ARBA00005854"/>
    </source>
</evidence>
<sequence>MFLPQPIDSKGRKLLIDAGYCLVEGGDVNIKSLRELDNSVSVIIIHGQYLGAEEIEAMPNLKIIARYGVGLDNIDLVTAEKKGIKVINASTANRESVADAVMMSILMLERNALKTIDYIQNKQWIDSNETENILGLGRDLSDLTIGIIGLGSIGIEISKRARAFGMRIIAYTPHEKKIEGVTLVSFEELIRESDIVSLSCPALPSTHHLINSEVLSKMKPTSFIVNFSRGSVIDTEALVLSLKLKQIAGAALDVYEIEPLPLDHELYKLNNVLLFPHFGTMTKDAEEKTAVVLSKRIIKALSMN</sequence>
<dbReference type="Pfam" id="PF02826">
    <property type="entry name" value="2-Hacid_dh_C"/>
    <property type="match status" value="1"/>
</dbReference>
<evidence type="ECO:0000256" key="4">
    <source>
        <dbReference type="RuleBase" id="RU003719"/>
    </source>
</evidence>
<dbReference type="PANTHER" id="PTHR10996">
    <property type="entry name" value="2-HYDROXYACID DEHYDROGENASE-RELATED"/>
    <property type="match status" value="1"/>
</dbReference>
<gene>
    <name evidence="7" type="ORF">BW154_10385</name>
</gene>
<evidence type="ECO:0000256" key="3">
    <source>
        <dbReference type="ARBA" id="ARBA00023027"/>
    </source>
</evidence>
<dbReference type="Proteomes" id="UP000225275">
    <property type="component" value="Unassembled WGS sequence"/>
</dbReference>
<dbReference type="GO" id="GO:0016618">
    <property type="term" value="F:hydroxypyruvate reductase [NAD(P)H] activity"/>
    <property type="evidence" value="ECO:0007669"/>
    <property type="project" value="TreeGrafter"/>
</dbReference>
<name>A0AAP8E319_9LACT</name>
<dbReference type="FunFam" id="3.40.50.720:FF:000203">
    <property type="entry name" value="D-3-phosphoglycerate dehydrogenase (SerA)"/>
    <property type="match status" value="1"/>
</dbReference>
<dbReference type="GO" id="GO:0051287">
    <property type="term" value="F:NAD binding"/>
    <property type="evidence" value="ECO:0007669"/>
    <property type="project" value="InterPro"/>
</dbReference>
<evidence type="ECO:0000259" key="5">
    <source>
        <dbReference type="Pfam" id="PF00389"/>
    </source>
</evidence>
<dbReference type="GO" id="GO:0030267">
    <property type="term" value="F:glyoxylate reductase (NADPH) activity"/>
    <property type="evidence" value="ECO:0007669"/>
    <property type="project" value="TreeGrafter"/>
</dbReference>
<evidence type="ECO:0000313" key="8">
    <source>
        <dbReference type="Proteomes" id="UP000225275"/>
    </source>
</evidence>
<dbReference type="InterPro" id="IPR006140">
    <property type="entry name" value="D-isomer_DH_NAD-bd"/>
</dbReference>
<dbReference type="Gene3D" id="3.40.50.720">
    <property type="entry name" value="NAD(P)-binding Rossmann-like Domain"/>
    <property type="match status" value="2"/>
</dbReference>
<dbReference type="InterPro" id="IPR036291">
    <property type="entry name" value="NAD(P)-bd_dom_sf"/>
</dbReference>
<dbReference type="GO" id="GO:0005829">
    <property type="term" value="C:cytosol"/>
    <property type="evidence" value="ECO:0007669"/>
    <property type="project" value="TreeGrafter"/>
</dbReference>
<evidence type="ECO:0000256" key="2">
    <source>
        <dbReference type="ARBA" id="ARBA00023002"/>
    </source>
</evidence>
<proteinExistence type="inferred from homology"/>
<reference evidence="7" key="1">
    <citation type="submission" date="2017-01" db="EMBL/GenBank/DDBJ databases">
        <authorList>
            <person name="Lo R."/>
        </authorList>
    </citation>
    <scope>NUCLEOTIDE SEQUENCE</scope>
    <source>
        <strain evidence="7">537</strain>
    </source>
</reference>
<protein>
    <recommendedName>
        <fullName evidence="9">D-3-phosphoglycerate dehydrogenase</fullName>
    </recommendedName>
</protein>
<dbReference type="SUPFAM" id="SSF51735">
    <property type="entry name" value="NAD(P)-binding Rossmann-fold domains"/>
    <property type="match status" value="1"/>
</dbReference>
<dbReference type="Pfam" id="PF00389">
    <property type="entry name" value="2-Hacid_dh"/>
    <property type="match status" value="1"/>
</dbReference>
<dbReference type="InterPro" id="IPR006139">
    <property type="entry name" value="D-isomer_2_OHA_DH_cat_dom"/>
</dbReference>
<evidence type="ECO:0000259" key="6">
    <source>
        <dbReference type="Pfam" id="PF02826"/>
    </source>
</evidence>
<dbReference type="PANTHER" id="PTHR10996:SF257">
    <property type="entry name" value="GLYOXYLATE REDUCTASE 1"/>
    <property type="match status" value="1"/>
</dbReference>
<evidence type="ECO:0000313" key="7">
    <source>
        <dbReference type="EMBL" id="PFG89950.1"/>
    </source>
</evidence>
<dbReference type="PROSITE" id="PS00065">
    <property type="entry name" value="D_2_HYDROXYACID_DH_1"/>
    <property type="match status" value="1"/>
</dbReference>
<feature type="domain" description="D-isomer specific 2-hydroxyacid dehydrogenase catalytic" evidence="5">
    <location>
        <begin position="35"/>
        <end position="301"/>
    </location>
</feature>
<dbReference type="InterPro" id="IPR050223">
    <property type="entry name" value="D-isomer_2-hydroxyacid_DH"/>
</dbReference>
<organism evidence="7 8">
    <name type="scientific">Lactococcus lactis</name>
    <dbReference type="NCBI Taxonomy" id="1358"/>
    <lineage>
        <taxon>Bacteria</taxon>
        <taxon>Bacillati</taxon>
        <taxon>Bacillota</taxon>
        <taxon>Bacilli</taxon>
        <taxon>Lactobacillales</taxon>
        <taxon>Streptococcaceae</taxon>
        <taxon>Lactococcus</taxon>
    </lineage>
</organism>
<dbReference type="SUPFAM" id="SSF52283">
    <property type="entry name" value="Formate/glycerate dehydrogenase catalytic domain-like"/>
    <property type="match status" value="1"/>
</dbReference>
<dbReference type="InterPro" id="IPR029753">
    <property type="entry name" value="D-isomer_DH_CS"/>
</dbReference>
<accession>A0AAP8E319</accession>
<feature type="domain" description="D-isomer specific 2-hydroxyacid dehydrogenase NAD-binding" evidence="6">
    <location>
        <begin position="103"/>
        <end position="279"/>
    </location>
</feature>
<comment type="caution">
    <text evidence="7">The sequence shown here is derived from an EMBL/GenBank/DDBJ whole genome shotgun (WGS) entry which is preliminary data.</text>
</comment>
<comment type="similarity">
    <text evidence="1 4">Belongs to the D-isomer specific 2-hydroxyacid dehydrogenase family.</text>
</comment>
<evidence type="ECO:0008006" key="9">
    <source>
        <dbReference type="Google" id="ProtNLM"/>
    </source>
</evidence>